<dbReference type="InterPro" id="IPR027417">
    <property type="entry name" value="P-loop_NTPase"/>
</dbReference>
<dbReference type="Gene3D" id="3.40.50.300">
    <property type="entry name" value="P-loop containing nucleotide triphosphate hydrolases"/>
    <property type="match status" value="1"/>
</dbReference>
<feature type="repeat" description="ANK" evidence="3">
    <location>
        <begin position="114"/>
        <end position="146"/>
    </location>
</feature>
<dbReference type="OrthoDB" id="47330at2759"/>
<dbReference type="Pfam" id="PF12796">
    <property type="entry name" value="Ank_2"/>
    <property type="match status" value="2"/>
</dbReference>
<dbReference type="GO" id="GO:0005524">
    <property type="term" value="F:ATP binding"/>
    <property type="evidence" value="ECO:0007669"/>
    <property type="project" value="UniProtKB-KW"/>
</dbReference>
<proteinExistence type="predicted"/>
<feature type="coiled-coil region" evidence="4">
    <location>
        <begin position="227"/>
        <end position="254"/>
    </location>
</feature>
<dbReference type="InterPro" id="IPR036770">
    <property type="entry name" value="Ankyrin_rpt-contain_sf"/>
</dbReference>
<keyword evidence="4" id="KW-0175">Coiled coil</keyword>
<dbReference type="Gene3D" id="1.25.40.20">
    <property type="entry name" value="Ankyrin repeat-containing domain"/>
    <property type="match status" value="2"/>
</dbReference>
<dbReference type="Proteomes" id="UP000801492">
    <property type="component" value="Unassembled WGS sequence"/>
</dbReference>
<dbReference type="SUPFAM" id="SSF52540">
    <property type="entry name" value="P-loop containing nucleoside triphosphate hydrolases"/>
    <property type="match status" value="1"/>
</dbReference>
<dbReference type="InterPro" id="IPR050130">
    <property type="entry name" value="ClpA_ClpB"/>
</dbReference>
<dbReference type="EMBL" id="VTPC01001508">
    <property type="protein sequence ID" value="KAF2901713.1"/>
    <property type="molecule type" value="Genomic_DNA"/>
</dbReference>
<evidence type="ECO:0000256" key="4">
    <source>
        <dbReference type="SAM" id="Coils"/>
    </source>
</evidence>
<evidence type="ECO:0000313" key="6">
    <source>
        <dbReference type="EMBL" id="KAF2901713.1"/>
    </source>
</evidence>
<feature type="repeat" description="ANK" evidence="3">
    <location>
        <begin position="183"/>
        <end position="215"/>
    </location>
</feature>
<keyword evidence="1" id="KW-0547">Nucleotide-binding</keyword>
<evidence type="ECO:0000256" key="3">
    <source>
        <dbReference type="PROSITE-ProRule" id="PRU00023"/>
    </source>
</evidence>
<evidence type="ECO:0000256" key="2">
    <source>
        <dbReference type="ARBA" id="ARBA00022840"/>
    </source>
</evidence>
<evidence type="ECO:0000313" key="7">
    <source>
        <dbReference type="Proteomes" id="UP000801492"/>
    </source>
</evidence>
<accession>A0A8K0DEE7</accession>
<comment type="caution">
    <text evidence="6">The sequence shown here is derived from an EMBL/GenBank/DDBJ whole genome shotgun (WGS) entry which is preliminary data.</text>
</comment>
<dbReference type="SMART" id="SM00248">
    <property type="entry name" value="ANK"/>
    <property type="match status" value="2"/>
</dbReference>
<dbReference type="SUPFAM" id="SSF48403">
    <property type="entry name" value="Ankyrin repeat"/>
    <property type="match status" value="1"/>
</dbReference>
<dbReference type="PROSITE" id="PS50088">
    <property type="entry name" value="ANK_REPEAT"/>
    <property type="match status" value="2"/>
</dbReference>
<gene>
    <name evidence="6" type="ORF">ILUMI_04474</name>
</gene>
<dbReference type="Pfam" id="PF07724">
    <property type="entry name" value="AAA_2"/>
    <property type="match status" value="1"/>
</dbReference>
<feature type="domain" description="ATPase AAA-type core" evidence="5">
    <location>
        <begin position="295"/>
        <end position="340"/>
    </location>
</feature>
<organism evidence="6 7">
    <name type="scientific">Ignelater luminosus</name>
    <name type="common">Cucubano</name>
    <name type="synonym">Pyrophorus luminosus</name>
    <dbReference type="NCBI Taxonomy" id="2038154"/>
    <lineage>
        <taxon>Eukaryota</taxon>
        <taxon>Metazoa</taxon>
        <taxon>Ecdysozoa</taxon>
        <taxon>Arthropoda</taxon>
        <taxon>Hexapoda</taxon>
        <taxon>Insecta</taxon>
        <taxon>Pterygota</taxon>
        <taxon>Neoptera</taxon>
        <taxon>Endopterygota</taxon>
        <taxon>Coleoptera</taxon>
        <taxon>Polyphaga</taxon>
        <taxon>Elateriformia</taxon>
        <taxon>Elateroidea</taxon>
        <taxon>Elateridae</taxon>
        <taxon>Agrypninae</taxon>
        <taxon>Pyrophorini</taxon>
        <taxon>Ignelater</taxon>
    </lineage>
</organism>
<dbReference type="PANTHER" id="PTHR11638:SF93">
    <property type="entry name" value="MITOCHONDRIAL DISAGGREGASE"/>
    <property type="match status" value="1"/>
</dbReference>
<protein>
    <recommendedName>
        <fullName evidence="5">ATPase AAA-type core domain-containing protein</fullName>
    </recommendedName>
</protein>
<dbReference type="InterPro" id="IPR002110">
    <property type="entry name" value="Ankyrin_rpt"/>
</dbReference>
<dbReference type="PANTHER" id="PTHR11638">
    <property type="entry name" value="ATP-DEPENDENT CLP PROTEASE"/>
    <property type="match status" value="1"/>
</dbReference>
<dbReference type="AlphaFoldDB" id="A0A8K0DEE7"/>
<dbReference type="GO" id="GO:0016887">
    <property type="term" value="F:ATP hydrolysis activity"/>
    <property type="evidence" value="ECO:0007669"/>
    <property type="project" value="InterPro"/>
</dbReference>
<keyword evidence="7" id="KW-1185">Reference proteome</keyword>
<keyword evidence="3" id="KW-0040">ANK repeat</keyword>
<dbReference type="InterPro" id="IPR003959">
    <property type="entry name" value="ATPase_AAA_core"/>
</dbReference>
<name>A0A8K0DEE7_IGNLU</name>
<sequence>MFKLNQAVKIYKSLRNFQNFLKVSTVIRNNYNLRICDVNQRNYRKSNEERYWWFNNTPKLYSLVFPLSLAVVYCESYITHNEKRFFRTIQYGIEHEVKKIIVSNKTDVNKRHYLGWTPLMVAAVNDKPEICKILLDAGADPNLGDAYINSTRTGHEKGIHTIEVLMIRDEEFCSRLNNKATFLGFTALHYAALADSIESVKVLLAHGANPCIENDSGHKPLEYARDGSEIKKLLEEHTSKHEELQKEKELEERRRFPLEERLKKFIVGQEGAITTVAATIRRKENGWVDEDHPLVFLFLGSSGIGKTELAKQLAAYIHKDKPTSFIRLDMSEYQEKHEVNN</sequence>
<dbReference type="GO" id="GO:0005739">
    <property type="term" value="C:mitochondrion"/>
    <property type="evidence" value="ECO:0007669"/>
    <property type="project" value="TreeGrafter"/>
</dbReference>
<dbReference type="PROSITE" id="PS50297">
    <property type="entry name" value="ANK_REP_REGION"/>
    <property type="match status" value="2"/>
</dbReference>
<reference evidence="6" key="1">
    <citation type="submission" date="2019-08" db="EMBL/GenBank/DDBJ databases">
        <title>The genome of the North American firefly Photinus pyralis.</title>
        <authorList>
            <consortium name="Photinus pyralis genome working group"/>
            <person name="Fallon T.R."/>
            <person name="Sander Lower S.E."/>
            <person name="Weng J.-K."/>
        </authorList>
    </citation>
    <scope>NUCLEOTIDE SEQUENCE</scope>
    <source>
        <strain evidence="6">TRF0915ILg1</strain>
        <tissue evidence="6">Whole body</tissue>
    </source>
</reference>
<evidence type="ECO:0000256" key="1">
    <source>
        <dbReference type="ARBA" id="ARBA00022741"/>
    </source>
</evidence>
<dbReference type="GO" id="GO:0034605">
    <property type="term" value="P:cellular response to heat"/>
    <property type="evidence" value="ECO:0007669"/>
    <property type="project" value="TreeGrafter"/>
</dbReference>
<keyword evidence="2" id="KW-0067">ATP-binding</keyword>
<evidence type="ECO:0000259" key="5">
    <source>
        <dbReference type="Pfam" id="PF07724"/>
    </source>
</evidence>